<name>A0A3B0J4S2_DROGU</name>
<dbReference type="SMART" id="SM00697">
    <property type="entry name" value="DM8"/>
    <property type="match status" value="1"/>
</dbReference>
<dbReference type="EMBL" id="OUUW01000001">
    <property type="protein sequence ID" value="SPP74512.1"/>
    <property type="molecule type" value="Genomic_DNA"/>
</dbReference>
<proteinExistence type="predicted"/>
<keyword evidence="1" id="KW-1133">Transmembrane helix</keyword>
<dbReference type="OrthoDB" id="7845501at2759"/>
<dbReference type="InterPro" id="IPR010512">
    <property type="entry name" value="DUF1091"/>
</dbReference>
<dbReference type="AlphaFoldDB" id="A0A3B0J4S2"/>
<evidence type="ECO:0000256" key="1">
    <source>
        <dbReference type="SAM" id="Phobius"/>
    </source>
</evidence>
<dbReference type="PANTHER" id="PTHR20898">
    <property type="entry name" value="DAEDALUS ON 3-RELATED-RELATED"/>
    <property type="match status" value="1"/>
</dbReference>
<keyword evidence="1" id="KW-0812">Transmembrane</keyword>
<organism evidence="2 3">
    <name type="scientific">Drosophila guanche</name>
    <name type="common">Fruit fly</name>
    <dbReference type="NCBI Taxonomy" id="7266"/>
    <lineage>
        <taxon>Eukaryota</taxon>
        <taxon>Metazoa</taxon>
        <taxon>Ecdysozoa</taxon>
        <taxon>Arthropoda</taxon>
        <taxon>Hexapoda</taxon>
        <taxon>Insecta</taxon>
        <taxon>Pterygota</taxon>
        <taxon>Neoptera</taxon>
        <taxon>Endopterygota</taxon>
        <taxon>Diptera</taxon>
        <taxon>Brachycera</taxon>
        <taxon>Muscomorpha</taxon>
        <taxon>Ephydroidea</taxon>
        <taxon>Drosophilidae</taxon>
        <taxon>Drosophila</taxon>
        <taxon>Sophophora</taxon>
    </lineage>
</organism>
<evidence type="ECO:0000313" key="3">
    <source>
        <dbReference type="Proteomes" id="UP000268350"/>
    </source>
</evidence>
<keyword evidence="3" id="KW-1185">Reference proteome</keyword>
<feature type="transmembrane region" description="Helical" evidence="1">
    <location>
        <begin position="6"/>
        <end position="26"/>
    </location>
</feature>
<dbReference type="OMA" id="QLRMREN"/>
<reference evidence="3" key="1">
    <citation type="submission" date="2018-01" db="EMBL/GenBank/DDBJ databases">
        <authorList>
            <person name="Alioto T."/>
            <person name="Alioto T."/>
        </authorList>
    </citation>
    <scope>NUCLEOTIDE SEQUENCE [LARGE SCALE GENOMIC DNA]</scope>
</reference>
<keyword evidence="1" id="KW-0472">Membrane</keyword>
<sequence length="172" mass="20486">MNALRYFILIAMGPIAIGGNFEFNNVRCLVRDRKFMEFDYCFLRSVNRTFKYMSMKTKLHKLPITNAVTSLQVRMRENKRILYNFDVRFDACKFLRDRSNVIVNWMFQTFAEFSNLNHTCPYHHDIILDKIPVQHINKIIQSVVPDGRYYLNSTWSVDGIPRCDFVVYFTKS</sequence>
<dbReference type="STRING" id="7266.A0A3B0J4S2"/>
<protein>
    <submittedName>
        <fullName evidence="2">Uncharacterized protein</fullName>
    </submittedName>
</protein>
<evidence type="ECO:0000313" key="2">
    <source>
        <dbReference type="EMBL" id="SPP74512.1"/>
    </source>
</evidence>
<dbReference type="Pfam" id="PF06477">
    <property type="entry name" value="DUF1091"/>
    <property type="match status" value="1"/>
</dbReference>
<accession>A0A3B0J4S2</accession>
<gene>
    <name evidence="2" type="ORF">DGUA_6G002159</name>
</gene>
<dbReference type="PANTHER" id="PTHR20898:SF0">
    <property type="entry name" value="DAEDALUS ON 3-RELATED"/>
    <property type="match status" value="1"/>
</dbReference>
<dbReference type="Proteomes" id="UP000268350">
    <property type="component" value="Unassembled WGS sequence"/>
</dbReference>